<name>A0ABS4IY80_9BACL</name>
<dbReference type="SUPFAM" id="SSF56563">
    <property type="entry name" value="Major capsid protein gp5"/>
    <property type="match status" value="1"/>
</dbReference>
<proteinExistence type="predicted"/>
<dbReference type="Proteomes" id="UP001519287">
    <property type="component" value="Unassembled WGS sequence"/>
</dbReference>
<sequence length="429" mass="46210">MNKKKLLALLAKKEARKAELGTKANAAEAIAELRSINAELETLNAEIAELRSITDAMPDDEPEIIAGGSGLEQRSGNLGGNPLGSAHILGTYGTGSGQGQQQRAAEPEDFYGTLEYRKAFMSFAKTGEMKPELRANAMTTTADVSAVIPTTILNEIIKKITVYGQVFARVRKLNVKGGVDVPILSLKPVATWIGQTPTSDKQKLQANTKVSFSYYGLECKVSISLLADTVTLDSFETVITDLIVEAMVKAIDLAVIKGDGVGKPLGVTLDPRVPATQIVTMSPLQFANWEDWAKKVLAKMPLSYKAGATFLMASGTFEGYINGMVDDNGQPIGRVNYGITEGPQERFGGKEVIQVEDDVIAPFADAATGDVVAVYCNLKNYGFNSNMQMTMFRYFDHDTNEWVDKAILIADGKLVDPNGVVIIKKGAAV</sequence>
<evidence type="ECO:0000313" key="5">
    <source>
        <dbReference type="Proteomes" id="UP001519287"/>
    </source>
</evidence>
<dbReference type="NCBIfam" id="TIGR01554">
    <property type="entry name" value="major_cap_HK97"/>
    <property type="match status" value="1"/>
</dbReference>
<protein>
    <submittedName>
        <fullName evidence="4">HK97 family phage major capsid protein</fullName>
    </submittedName>
</protein>
<evidence type="ECO:0000256" key="1">
    <source>
        <dbReference type="ARBA" id="ARBA00004328"/>
    </source>
</evidence>
<dbReference type="InterPro" id="IPR054612">
    <property type="entry name" value="Phage_capsid-like_C"/>
</dbReference>
<comment type="caution">
    <text evidence="4">The sequence shown here is derived from an EMBL/GenBank/DDBJ whole genome shotgun (WGS) entry which is preliminary data.</text>
</comment>
<gene>
    <name evidence="4" type="ORF">J2Z66_004151</name>
</gene>
<organism evidence="4 5">
    <name type="scientific">Paenibacillus eucommiae</name>
    <dbReference type="NCBI Taxonomy" id="1355755"/>
    <lineage>
        <taxon>Bacteria</taxon>
        <taxon>Bacillati</taxon>
        <taxon>Bacillota</taxon>
        <taxon>Bacilli</taxon>
        <taxon>Bacillales</taxon>
        <taxon>Paenibacillaceae</taxon>
        <taxon>Paenibacillus</taxon>
    </lineage>
</organism>
<feature type="coiled-coil region" evidence="2">
    <location>
        <begin position="23"/>
        <end position="53"/>
    </location>
</feature>
<evidence type="ECO:0000259" key="3">
    <source>
        <dbReference type="Pfam" id="PF05065"/>
    </source>
</evidence>
<dbReference type="InterPro" id="IPR024455">
    <property type="entry name" value="Phage_capsid"/>
</dbReference>
<keyword evidence="2" id="KW-0175">Coiled coil</keyword>
<comment type="subcellular location">
    <subcellularLocation>
        <location evidence="1">Virion</location>
    </subcellularLocation>
</comment>
<keyword evidence="5" id="KW-1185">Reference proteome</keyword>
<dbReference type="RefSeq" id="WP_209973647.1">
    <property type="nucleotide sequence ID" value="NZ_JAGGLB010000014.1"/>
</dbReference>
<dbReference type="EMBL" id="JAGGLB010000014">
    <property type="protein sequence ID" value="MBP1992542.1"/>
    <property type="molecule type" value="Genomic_DNA"/>
</dbReference>
<reference evidence="4 5" key="1">
    <citation type="submission" date="2021-03" db="EMBL/GenBank/DDBJ databases">
        <title>Genomic Encyclopedia of Type Strains, Phase IV (KMG-IV): sequencing the most valuable type-strain genomes for metagenomic binning, comparative biology and taxonomic classification.</title>
        <authorList>
            <person name="Goeker M."/>
        </authorList>
    </citation>
    <scope>NUCLEOTIDE SEQUENCE [LARGE SCALE GENOMIC DNA]</scope>
    <source>
        <strain evidence="4 5">DSM 26048</strain>
    </source>
</reference>
<feature type="domain" description="Phage capsid-like C-terminal" evidence="3">
    <location>
        <begin position="147"/>
        <end position="424"/>
    </location>
</feature>
<dbReference type="Pfam" id="PF05065">
    <property type="entry name" value="Phage_capsid"/>
    <property type="match status" value="1"/>
</dbReference>
<accession>A0ABS4IY80</accession>
<evidence type="ECO:0000256" key="2">
    <source>
        <dbReference type="SAM" id="Coils"/>
    </source>
</evidence>
<evidence type="ECO:0000313" key="4">
    <source>
        <dbReference type="EMBL" id="MBP1992542.1"/>
    </source>
</evidence>